<feature type="region of interest" description="Disordered" evidence="1">
    <location>
        <begin position="1"/>
        <end position="20"/>
    </location>
</feature>
<feature type="domain" description="DUF4334" evidence="3">
    <location>
        <begin position="132"/>
        <end position="187"/>
    </location>
</feature>
<evidence type="ECO:0000256" key="1">
    <source>
        <dbReference type="SAM" id="MobiDB-lite"/>
    </source>
</evidence>
<evidence type="ECO:0000259" key="2">
    <source>
        <dbReference type="Pfam" id="PF14231"/>
    </source>
</evidence>
<dbReference type="InterPro" id="IPR025568">
    <property type="entry name" value="DUF4334"/>
</dbReference>
<dbReference type="Pfam" id="PF14231">
    <property type="entry name" value="GXWXG"/>
    <property type="match status" value="1"/>
</dbReference>
<feature type="domain" description="GXWXG" evidence="2">
    <location>
        <begin position="31"/>
        <end position="87"/>
    </location>
</feature>
<dbReference type="Gene3D" id="2.40.128.580">
    <property type="entry name" value="GXWXG domain"/>
    <property type="match status" value="1"/>
</dbReference>
<reference evidence="5" key="1">
    <citation type="submission" date="2017-01" db="EMBL/GenBank/DDBJ databases">
        <authorList>
            <person name="Varghese N."/>
            <person name="Submissions S."/>
        </authorList>
    </citation>
    <scope>NUCLEOTIDE SEQUENCE [LARGE SCALE GENOMIC DNA]</scope>
    <source>
        <strain evidence="5">3bp</strain>
    </source>
</reference>
<keyword evidence="5" id="KW-1185">Reference proteome</keyword>
<dbReference type="Proteomes" id="UP000186235">
    <property type="component" value="Unassembled WGS sequence"/>
</dbReference>
<dbReference type="AlphaFoldDB" id="A0A1N6RL61"/>
<evidence type="ECO:0000259" key="3">
    <source>
        <dbReference type="Pfam" id="PF14232"/>
    </source>
</evidence>
<accession>A0A1N6RL61</accession>
<proteinExistence type="predicted"/>
<evidence type="ECO:0000313" key="4">
    <source>
        <dbReference type="EMBL" id="SIQ29517.1"/>
    </source>
</evidence>
<protein>
    <submittedName>
        <fullName evidence="4">GXWXG protein</fullName>
    </submittedName>
</protein>
<organism evidence="4 5">
    <name type="scientific">Cellulosimicrobium aquatile</name>
    <dbReference type="NCBI Taxonomy" id="1612203"/>
    <lineage>
        <taxon>Bacteria</taxon>
        <taxon>Bacillati</taxon>
        <taxon>Actinomycetota</taxon>
        <taxon>Actinomycetes</taxon>
        <taxon>Micrococcales</taxon>
        <taxon>Promicromonosporaceae</taxon>
        <taxon>Cellulosimicrobium</taxon>
    </lineage>
</organism>
<dbReference type="InterPro" id="IPR025951">
    <property type="entry name" value="GXWXG_dom"/>
</dbReference>
<name>A0A1N6RL61_9MICO</name>
<evidence type="ECO:0000313" key="5">
    <source>
        <dbReference type="Proteomes" id="UP000186235"/>
    </source>
</evidence>
<dbReference type="EMBL" id="FTMI01000003">
    <property type="protein sequence ID" value="SIQ29517.1"/>
    <property type="molecule type" value="Genomic_DNA"/>
</dbReference>
<sequence length="201" mass="21374">MADPDAPQQERAPSGTLDDLARGTTMAGALAFFDTLAPVDGESLPGFWWGSGLPTGHVLDGALEALGWAGKRFERGGDAHPLLFDGAGGGLVDVNPAFVPLSLVLRAAPALRRPPVARVVRALLPLTRTRSPRARVRAVVHRGVVTAAMTYDALPVEDALRAVADDTLVGCMEARGMGRPFFFVLRRAAGQDTLPWSSRRQ</sequence>
<gene>
    <name evidence="4" type="ORF">SAMN05518682_1992</name>
</gene>
<dbReference type="RefSeq" id="WP_076404824.1">
    <property type="nucleotide sequence ID" value="NZ_FTMI01000003.1"/>
</dbReference>
<dbReference type="Pfam" id="PF14232">
    <property type="entry name" value="DUF4334"/>
    <property type="match status" value="1"/>
</dbReference>